<dbReference type="SUPFAM" id="SSF52058">
    <property type="entry name" value="L domain-like"/>
    <property type="match status" value="1"/>
</dbReference>
<dbReference type="InterPro" id="IPR032675">
    <property type="entry name" value="LRR_dom_sf"/>
</dbReference>
<dbReference type="Gene3D" id="3.80.10.10">
    <property type="entry name" value="Ribonuclease Inhibitor"/>
    <property type="match status" value="3"/>
</dbReference>
<protein>
    <submittedName>
        <fullName evidence="2">Leucine-rich repeat domain-containing protein</fullName>
    </submittedName>
</protein>
<evidence type="ECO:0000313" key="2">
    <source>
        <dbReference type="EMBL" id="UTC24110.1"/>
    </source>
</evidence>
<dbReference type="InterPro" id="IPR053139">
    <property type="entry name" value="Surface_bspA-like"/>
</dbReference>
<sequence length="736" mass="79038">MRVETDQYGNEYSIYDNSLVNFKMAADRSYALIPEGVTRIADKVFKGCVGLTLVVIPKGVEAIGESAFARCTALTSVVIPDSVISIGRSAFSGCTGLTHIFIPDRVISIGFSVFSGCTGLTSVVIPDGVTSIGGWAFENCIGLTSVVIPEGVTSIGDDAFEGCTALTSVTIPDSVTSIGRWVFKYCSGLTSIIIPDSVTRIGAGAFESCTGLTSVVMPDSVTSIGNSVFSGCTGLTEAVIPDGVTSIGDSAFAGCTGLTSIEIPDRVISIGFSVFSGCTGLTSVVIPDGVTSIGKYAFFQCSSLTSVEIPDRVISIGFSVFSGCTGLTSVVIPDGVTSIGKYAFFQCSSLTSVEIPDRVTSIGESAFFQCSSLTSVEIPDSVTRIGSGAFKWCTGLTIVSLPESVQRVGNLVEAFSGCLDISNIMMPTGEMRASFLTEHPAFAGAVLTGDEYKQCLGSHKMRLYNELLFNEYWPKESDGETERKMFKDLDIGKQCRKVIHYYLKSKGVIEPIILGNDIEVVKAVMTCLNYRSRGVSDRALYDQLDKVLSLGQMNKAVAQICDDAALALYRKTKTQDSDALMVSDDTRLNMIAYLSTVDLSMPHYEFFQGGVSLWVNNSVDWADCLEALQKVLDSGSDDEKREIQKLFHDVARVQYDHDVHESLRLAAFRGKRVPETIKRMANEAVCSEVDVWYDAEEEHEVTEEHPAHGFFASGAARPDADAIASEGTPQGAPRGP</sequence>
<accession>A0ABY5DIJ3</accession>
<evidence type="ECO:0000313" key="3">
    <source>
        <dbReference type="Proteomes" id="UP001055955"/>
    </source>
</evidence>
<feature type="region of interest" description="Disordered" evidence="1">
    <location>
        <begin position="711"/>
        <end position="736"/>
    </location>
</feature>
<gene>
    <name evidence="2" type="ORF">MMH89_02575</name>
</gene>
<evidence type="ECO:0000256" key="1">
    <source>
        <dbReference type="SAM" id="MobiDB-lite"/>
    </source>
</evidence>
<keyword evidence="3" id="KW-1185">Reference proteome</keyword>
<dbReference type="PANTHER" id="PTHR45661:SF3">
    <property type="entry name" value="IG-LIKE DOMAIN-CONTAINING PROTEIN"/>
    <property type="match status" value="1"/>
</dbReference>
<dbReference type="Pfam" id="PF13306">
    <property type="entry name" value="LRR_5"/>
    <property type="match status" value="2"/>
</dbReference>
<proteinExistence type="predicted"/>
<dbReference type="PANTHER" id="PTHR45661">
    <property type="entry name" value="SURFACE ANTIGEN"/>
    <property type="match status" value="1"/>
</dbReference>
<dbReference type="EMBL" id="CP092900">
    <property type="protein sequence ID" value="UTC24110.1"/>
    <property type="molecule type" value="Genomic_DNA"/>
</dbReference>
<organism evidence="2 3">
    <name type="scientific">Candidatus Comchoanobacter bicostacola</name>
    <dbReference type="NCBI Taxonomy" id="2919598"/>
    <lineage>
        <taxon>Bacteria</taxon>
        <taxon>Pseudomonadati</taxon>
        <taxon>Pseudomonadota</taxon>
        <taxon>Gammaproteobacteria</taxon>
        <taxon>Candidatus Comchoanobacterales</taxon>
        <taxon>Candidatus Comchoanobacteraceae</taxon>
        <taxon>Candidatus Comchoanobacter</taxon>
    </lineage>
</organism>
<name>A0ABY5DIJ3_9GAMM</name>
<reference evidence="2 3" key="1">
    <citation type="journal article" date="2022" name="Nat. Microbiol.">
        <title>The microbiome of a bacterivorous marine choanoflagellate contains a resource-demanding obligate bacterial associate.</title>
        <authorList>
            <person name="Needham D.M."/>
            <person name="Poirier C."/>
            <person name="Bachy C."/>
            <person name="George E.E."/>
            <person name="Wilken S."/>
            <person name="Yung C.C.M."/>
            <person name="Limardo A.J."/>
            <person name="Morando M."/>
            <person name="Sudek L."/>
            <person name="Malmstrom R.R."/>
            <person name="Keeling P.J."/>
            <person name="Santoro A.E."/>
            <person name="Worden A.Z."/>
        </authorList>
    </citation>
    <scope>NUCLEOTIDE SEQUENCE [LARGE SCALE GENOMIC DNA]</scope>
    <source>
        <strain evidence="2 3">Comchoano-1</strain>
    </source>
</reference>
<dbReference type="RefSeq" id="WP_258567894.1">
    <property type="nucleotide sequence ID" value="NZ_CP092900.1"/>
</dbReference>
<dbReference type="InterPro" id="IPR026906">
    <property type="entry name" value="LRR_5"/>
</dbReference>
<dbReference type="Proteomes" id="UP001055955">
    <property type="component" value="Chromosome"/>
</dbReference>